<dbReference type="OrthoDB" id="316662at2157"/>
<evidence type="ECO:0000313" key="2">
    <source>
        <dbReference type="EMBL" id="SFH45060.1"/>
    </source>
</evidence>
<accession>A0A1I3A574</accession>
<proteinExistence type="predicted"/>
<feature type="compositionally biased region" description="Acidic residues" evidence="1">
    <location>
        <begin position="14"/>
        <end position="23"/>
    </location>
</feature>
<dbReference type="RefSeq" id="WP_149783790.1">
    <property type="nucleotide sequence ID" value="NZ_BAAADP010000001.1"/>
</dbReference>
<keyword evidence="3" id="KW-1185">Reference proteome</keyword>
<organism evidence="2 3">
    <name type="scientific">Halorubrum aquaticum</name>
    <dbReference type="NCBI Taxonomy" id="387340"/>
    <lineage>
        <taxon>Archaea</taxon>
        <taxon>Methanobacteriati</taxon>
        <taxon>Methanobacteriota</taxon>
        <taxon>Stenosarchaea group</taxon>
        <taxon>Halobacteria</taxon>
        <taxon>Halobacteriales</taxon>
        <taxon>Haloferacaceae</taxon>
        <taxon>Halorubrum</taxon>
    </lineage>
</organism>
<reference evidence="2 3" key="1">
    <citation type="submission" date="2016-10" db="EMBL/GenBank/DDBJ databases">
        <authorList>
            <person name="Varghese N."/>
            <person name="Submissions S."/>
        </authorList>
    </citation>
    <scope>NUCLEOTIDE SEQUENCE [LARGE SCALE GENOMIC DNA]</scope>
    <source>
        <strain evidence="2 3">CGMCC 1.6377</strain>
    </source>
</reference>
<dbReference type="Proteomes" id="UP000323537">
    <property type="component" value="Unassembled WGS sequence"/>
</dbReference>
<dbReference type="EMBL" id="FOPZ01000004">
    <property type="protein sequence ID" value="SFH45060.1"/>
    <property type="molecule type" value="Genomic_DNA"/>
</dbReference>
<feature type="compositionally biased region" description="Polar residues" evidence="1">
    <location>
        <begin position="1"/>
        <end position="10"/>
    </location>
</feature>
<gene>
    <name evidence="2" type="ORF">SAMN04488066_104147</name>
</gene>
<feature type="region of interest" description="Disordered" evidence="1">
    <location>
        <begin position="1"/>
        <end position="50"/>
    </location>
</feature>
<evidence type="ECO:0000256" key="1">
    <source>
        <dbReference type="SAM" id="MobiDB-lite"/>
    </source>
</evidence>
<dbReference type="AlphaFoldDB" id="A0A1I3A574"/>
<protein>
    <submittedName>
        <fullName evidence="2">Uncharacterized protein</fullName>
    </submittedName>
</protein>
<evidence type="ECO:0000313" key="3">
    <source>
        <dbReference type="Proteomes" id="UP000323537"/>
    </source>
</evidence>
<feature type="compositionally biased region" description="Basic and acidic residues" evidence="1">
    <location>
        <begin position="29"/>
        <end position="49"/>
    </location>
</feature>
<name>A0A1I3A574_9EURY</name>
<sequence length="794" mass="89086">MAATPESPQTEDNRAEDDQEDSATPDTLPDEKFEPSTRARFEPSKDKPQRRSAFRIRLPIIKDEFETLPDYIRGCITQVIEEVRKETAGGIKQFEVLQFPGPVGLELILSIEPKRNDGRSINQSTIDDFIDRTHLPGVNKITKAIQKYVPEECTVERGTLDLSPLGNTPVNASRLHLKNTHVVNPVGTSGVDVLATTFETLREHSVAFLYQTIFTPAEHGQYTATVRLATYPPQFVFTGKEGFAEIAERGHPFDLATTFSKYNFTSNFRGLTDRYWETEYTEKINGKPVASASYTDEMVTARKSKARARREANKVKDIVLGKSDYWHMLSANATWDSLLEDELNRYARFSISGPFLPQLTGLVRSRWKTNPWAVVPGRDAPRFFTEEILSTYGSTAPNYGEDDEFIPVPDESVQNIGSPGHQGHVQSIIDIFTEGGDEIYEITQNSKSLPDIELHTETGAISTIPLTVDDSYVSVEAEYKNNTKASTTLVNADRAYAMGRHVIFVYTSRKNAKRGFTHLSQPYNDDLSDRDDCGVRLYNRTRPVRCPDDRIPVLKGSVTTTWELFGRDRLVARVNGERIAGGAPGGDVGEFSWDTHFYQEVDGVHRVEEEDGTVIAEYNTPETFTSEWTKISLPHIPICGNYLHFATVAYRTEEGGIDVYFDPPSWDTPDSVGKMNRHRGCLEAFTDQLICEREDARISSGALQTWAQHYYTASSTHDTPPGSIIVQALPDEIKDAKKGGTNNRNPHYPEYDWVIPPEIDTPHRPGVEEGLTDLTETLTETSVADVEIDTDEAE</sequence>